<dbReference type="PANTHER" id="PTHR30344:SF1">
    <property type="entry name" value="6-PHOSPHOGLUCONOLACTONASE"/>
    <property type="match status" value="1"/>
</dbReference>
<reference evidence="3 4" key="1">
    <citation type="submission" date="2018-06" db="EMBL/GenBank/DDBJ databases">
        <title>Complete Genomes of Monosporascus.</title>
        <authorList>
            <person name="Robinson A.J."/>
            <person name="Natvig D.O."/>
        </authorList>
    </citation>
    <scope>NUCLEOTIDE SEQUENCE [LARGE SCALE GENOMIC DNA]</scope>
    <source>
        <strain evidence="3 4">CBS 609.92</strain>
    </source>
</reference>
<keyword evidence="2" id="KW-0732">Signal</keyword>
<evidence type="ECO:0000256" key="2">
    <source>
        <dbReference type="SAM" id="SignalP"/>
    </source>
</evidence>
<evidence type="ECO:0008006" key="5">
    <source>
        <dbReference type="Google" id="ProtNLM"/>
    </source>
</evidence>
<dbReference type="InterPro" id="IPR050282">
    <property type="entry name" value="Cycloisomerase_2"/>
</dbReference>
<dbReference type="InterPro" id="IPR011048">
    <property type="entry name" value="Haem_d1_sf"/>
</dbReference>
<dbReference type="PANTHER" id="PTHR30344">
    <property type="entry name" value="6-PHOSPHOGLUCONOLACTONASE-RELATED"/>
    <property type="match status" value="1"/>
</dbReference>
<dbReference type="EMBL" id="QJNS01000193">
    <property type="protein sequence ID" value="RYO83241.1"/>
    <property type="molecule type" value="Genomic_DNA"/>
</dbReference>
<comment type="caution">
    <text evidence="3">The sequence shown here is derived from an EMBL/GenBank/DDBJ whole genome shotgun (WGS) entry which is preliminary data.</text>
</comment>
<keyword evidence="4" id="KW-1185">Reference proteome</keyword>
<dbReference type="InterPro" id="IPR019405">
    <property type="entry name" value="Lactonase_7-beta_prop"/>
</dbReference>
<dbReference type="Pfam" id="PF10282">
    <property type="entry name" value="Lactonase"/>
    <property type="match status" value="1"/>
</dbReference>
<evidence type="ECO:0000313" key="4">
    <source>
        <dbReference type="Proteomes" id="UP000294003"/>
    </source>
</evidence>
<sequence length="394" mass="42095">MLLNSLSAGLLSLLLATPSSAVLLWATSYNDHTVTSLNLKGRELKTVAKSTDCGSEPTWLTLNKGQSVLYCLNEGWGGASSITSYRTLADGTLETLDVLPVLKSPVSSTLYGPNKSGLAIAHYDTSTFSTFSVGDVRELALAQNETYTLAKPGPVPDRQSVPHLHDAILDPTGKFILSPDLGADLVRVYAVKPDSIEWTELDPVKAAPGSGPRHGAFAVAGKRTFFYLLNELSNTITGYRVTYKAGSALEFVRIFDVSSHGPGGSVPKGTLAAEIEVSPDQRFVLISSRFENSLTIPNFDKANSTRLPSDPIVSFKIDRSGALELVQEAPAGGRNPRGFSLNRAGTLVASALQDDNRVVIIERDVRSGRLGKIVAWATVGEGQGNGPSYVLFNE</sequence>
<accession>A0ABY0H6Y5</accession>
<gene>
    <name evidence="3" type="ORF">DL762_006220</name>
</gene>
<comment type="similarity">
    <text evidence="1">Belongs to the cycloisomerase 2 family.</text>
</comment>
<dbReference type="SUPFAM" id="SSF51004">
    <property type="entry name" value="C-terminal (heme d1) domain of cytochrome cd1-nitrite reductase"/>
    <property type="match status" value="1"/>
</dbReference>
<feature type="chain" id="PRO_5047192657" description="6-phosphogluconolactonase" evidence="2">
    <location>
        <begin position="22"/>
        <end position="394"/>
    </location>
</feature>
<organism evidence="3 4">
    <name type="scientific">Monosporascus cannonballus</name>
    <dbReference type="NCBI Taxonomy" id="155416"/>
    <lineage>
        <taxon>Eukaryota</taxon>
        <taxon>Fungi</taxon>
        <taxon>Dikarya</taxon>
        <taxon>Ascomycota</taxon>
        <taxon>Pezizomycotina</taxon>
        <taxon>Sordariomycetes</taxon>
        <taxon>Xylariomycetidae</taxon>
        <taxon>Xylariales</taxon>
        <taxon>Xylariales incertae sedis</taxon>
        <taxon>Monosporascus</taxon>
    </lineage>
</organism>
<evidence type="ECO:0000256" key="1">
    <source>
        <dbReference type="ARBA" id="ARBA00005564"/>
    </source>
</evidence>
<evidence type="ECO:0000313" key="3">
    <source>
        <dbReference type="EMBL" id="RYO83241.1"/>
    </source>
</evidence>
<dbReference type="InterPro" id="IPR015943">
    <property type="entry name" value="WD40/YVTN_repeat-like_dom_sf"/>
</dbReference>
<feature type="signal peptide" evidence="2">
    <location>
        <begin position="1"/>
        <end position="21"/>
    </location>
</feature>
<proteinExistence type="inferred from homology"/>
<name>A0ABY0H6Y5_9PEZI</name>
<dbReference type="Gene3D" id="2.130.10.10">
    <property type="entry name" value="YVTN repeat-like/Quinoprotein amine dehydrogenase"/>
    <property type="match status" value="1"/>
</dbReference>
<protein>
    <recommendedName>
        <fullName evidence="5">6-phosphogluconolactonase</fullName>
    </recommendedName>
</protein>
<dbReference type="Proteomes" id="UP000294003">
    <property type="component" value="Unassembled WGS sequence"/>
</dbReference>